<dbReference type="InterPro" id="IPR036236">
    <property type="entry name" value="Znf_C2H2_sf"/>
</dbReference>
<keyword evidence="4" id="KW-0862">Zinc</keyword>
<evidence type="ECO:0000259" key="10">
    <source>
        <dbReference type="PROSITE" id="PS50157"/>
    </source>
</evidence>
<keyword evidence="2" id="KW-0479">Metal-binding</keyword>
<evidence type="ECO:0000256" key="7">
    <source>
        <dbReference type="ARBA" id="ARBA00023242"/>
    </source>
</evidence>
<dbReference type="OMA" id="IHGERSH"/>
<evidence type="ECO:0000256" key="2">
    <source>
        <dbReference type="ARBA" id="ARBA00022723"/>
    </source>
</evidence>
<dbReference type="PROSITE" id="PS50157">
    <property type="entry name" value="ZINC_FINGER_C2H2_2"/>
    <property type="match status" value="2"/>
</dbReference>
<reference evidence="11 12" key="1">
    <citation type="journal article" date="2013" name="PLoS Genet.">
        <title>Genomic mechanisms accounting for the adaptation to parasitism in nematode-trapping fungi.</title>
        <authorList>
            <person name="Meerupati T."/>
            <person name="Andersson K.M."/>
            <person name="Friman E."/>
            <person name="Kumar D."/>
            <person name="Tunlid A."/>
            <person name="Ahren D."/>
        </authorList>
    </citation>
    <scope>NUCLEOTIDE SEQUENCE [LARGE SCALE GENOMIC DNA]</scope>
    <source>
        <strain evidence="11 12">CBS 200.50</strain>
    </source>
</reference>
<feature type="domain" description="C2H2-type" evidence="10">
    <location>
        <begin position="175"/>
        <end position="203"/>
    </location>
</feature>
<dbReference type="AlphaFoldDB" id="S8A3C8"/>
<feature type="compositionally biased region" description="Low complexity" evidence="9">
    <location>
        <begin position="47"/>
        <end position="60"/>
    </location>
</feature>
<feature type="compositionally biased region" description="Basic and acidic residues" evidence="9">
    <location>
        <begin position="313"/>
        <end position="332"/>
    </location>
</feature>
<gene>
    <name evidence="11" type="ORF">H072_9039</name>
</gene>
<proteinExistence type="predicted"/>
<keyword evidence="7" id="KW-0539">Nucleus</keyword>
<dbReference type="SUPFAM" id="SSF57667">
    <property type="entry name" value="beta-beta-alpha zinc fingers"/>
    <property type="match status" value="1"/>
</dbReference>
<feature type="region of interest" description="Disordered" evidence="9">
    <location>
        <begin position="247"/>
        <end position="272"/>
    </location>
</feature>
<feature type="compositionally biased region" description="Polar residues" evidence="9">
    <location>
        <begin position="333"/>
        <end position="342"/>
    </location>
</feature>
<evidence type="ECO:0000256" key="3">
    <source>
        <dbReference type="ARBA" id="ARBA00022771"/>
    </source>
</evidence>
<dbReference type="Pfam" id="PF00096">
    <property type="entry name" value="zf-C2H2"/>
    <property type="match status" value="1"/>
</dbReference>
<comment type="caution">
    <text evidence="11">The sequence shown here is derived from an EMBL/GenBank/DDBJ whole genome shotgun (WGS) entry which is preliminary data.</text>
</comment>
<keyword evidence="5" id="KW-0805">Transcription regulation</keyword>
<dbReference type="HOGENOM" id="CLU_452712_0_0_1"/>
<evidence type="ECO:0000256" key="4">
    <source>
        <dbReference type="ARBA" id="ARBA00022833"/>
    </source>
</evidence>
<organism evidence="11 12">
    <name type="scientific">Dactylellina haptotyla (strain CBS 200.50)</name>
    <name type="common">Nematode-trapping fungus</name>
    <name type="synonym">Monacrosporium haptotylum</name>
    <dbReference type="NCBI Taxonomy" id="1284197"/>
    <lineage>
        <taxon>Eukaryota</taxon>
        <taxon>Fungi</taxon>
        <taxon>Dikarya</taxon>
        <taxon>Ascomycota</taxon>
        <taxon>Pezizomycotina</taxon>
        <taxon>Orbiliomycetes</taxon>
        <taxon>Orbiliales</taxon>
        <taxon>Orbiliaceae</taxon>
        <taxon>Dactylellina</taxon>
    </lineage>
</organism>
<feature type="compositionally biased region" description="Polar residues" evidence="9">
    <location>
        <begin position="69"/>
        <end position="89"/>
    </location>
</feature>
<evidence type="ECO:0000313" key="12">
    <source>
        <dbReference type="Proteomes" id="UP000015100"/>
    </source>
</evidence>
<evidence type="ECO:0000256" key="9">
    <source>
        <dbReference type="SAM" id="MobiDB-lite"/>
    </source>
</evidence>
<dbReference type="GO" id="GO:0005634">
    <property type="term" value="C:nucleus"/>
    <property type="evidence" value="ECO:0007669"/>
    <property type="project" value="UniProtKB-SubCell"/>
</dbReference>
<reference evidence="12" key="2">
    <citation type="submission" date="2013-04" db="EMBL/GenBank/DDBJ databases">
        <title>Genomic mechanisms accounting for the adaptation to parasitism in nematode-trapping fungi.</title>
        <authorList>
            <person name="Ahren D.G."/>
        </authorList>
    </citation>
    <scope>NUCLEOTIDE SEQUENCE [LARGE SCALE GENOMIC DNA]</scope>
    <source>
        <strain evidence="12">CBS 200.50</strain>
    </source>
</reference>
<keyword evidence="12" id="KW-1185">Reference proteome</keyword>
<feature type="domain" description="C2H2-type" evidence="10">
    <location>
        <begin position="148"/>
        <end position="175"/>
    </location>
</feature>
<accession>S8A3C8</accession>
<evidence type="ECO:0000256" key="6">
    <source>
        <dbReference type="ARBA" id="ARBA00023163"/>
    </source>
</evidence>
<dbReference type="PANTHER" id="PTHR46179">
    <property type="entry name" value="ZINC FINGER PROTEIN"/>
    <property type="match status" value="1"/>
</dbReference>
<dbReference type="InterPro" id="IPR013087">
    <property type="entry name" value="Znf_C2H2_type"/>
</dbReference>
<dbReference type="Gene3D" id="3.30.160.60">
    <property type="entry name" value="Classic Zinc Finger"/>
    <property type="match status" value="2"/>
</dbReference>
<dbReference type="Proteomes" id="UP000015100">
    <property type="component" value="Unassembled WGS sequence"/>
</dbReference>
<feature type="compositionally biased region" description="Polar residues" evidence="9">
    <location>
        <begin position="247"/>
        <end position="259"/>
    </location>
</feature>
<feature type="compositionally biased region" description="Polar residues" evidence="9">
    <location>
        <begin position="565"/>
        <end position="584"/>
    </location>
</feature>
<dbReference type="OrthoDB" id="8922241at2759"/>
<dbReference type="STRING" id="1284197.S8A3C8"/>
<feature type="compositionally biased region" description="Polar residues" evidence="9">
    <location>
        <begin position="37"/>
        <end position="46"/>
    </location>
</feature>
<evidence type="ECO:0000256" key="8">
    <source>
        <dbReference type="PROSITE-ProRule" id="PRU00042"/>
    </source>
</evidence>
<evidence type="ECO:0000256" key="1">
    <source>
        <dbReference type="ARBA" id="ARBA00004123"/>
    </source>
</evidence>
<dbReference type="EMBL" id="AQGS01000677">
    <property type="protein sequence ID" value="EPS37244.1"/>
    <property type="molecule type" value="Genomic_DNA"/>
</dbReference>
<sequence length="603" mass="65158">MDVKEQNQQAAITSEPKEPNTHTVSEGGGGETPVDSPPQSWIATNQPASSDQGAGPAASAGGPGRKQSTENGTTAPNSNGVDTGQQQESGRSDFHPPLLRQNSSSLPSFKYLISSVDDPNDKNPIPPIAYGNESSAHASNSSPIRKHHACHVCKKTFPSKNSLSKHKQIHGERSHICQDCAAKFHTKKDLTRHRDTVHGESSAGYVCPVPECPRSNPKRAFSRRDNLRQHILQLHDKKHLDEIKNPQGQASQTEKNASRSPEGGSSPLSDDMQTQTIDEVIEETQHFERIEVRTPMQMVLGEDDLEEETFTPLDDKGKGKAAEYETQDRQPQRPENTSNSHSPQDEPKDVEMPTPGFIVEDLGNVSEQELLPEPKNGPVLPAVAVVLDDASEKTTLAPPQDQEDDSWVVNFLEGVSTAELEQASKLSYDGLKKRFPALSSQRSLDHIRFVLAGFAVGFSRGVQTKVTENQEALSGPLAPTAGSRGSLAVISPSHTLEGKPLLPLTPISATSPTSKFIQDGSGAGFFVPKDSRGDTAAFVIPALNRANTTGHESSKPSIGVKSETTRPASRQGQVATDTEGTSETYKCGHTKCGKTFTKKSEWK</sequence>
<dbReference type="InterPro" id="IPR051061">
    <property type="entry name" value="Zinc_finger_trans_reg"/>
</dbReference>
<dbReference type="PROSITE" id="PS00028">
    <property type="entry name" value="ZINC_FINGER_C2H2_1"/>
    <property type="match status" value="2"/>
</dbReference>
<name>S8A3C8_DACHA</name>
<keyword evidence="6" id="KW-0804">Transcription</keyword>
<feature type="compositionally biased region" description="Polar residues" evidence="9">
    <location>
        <begin position="132"/>
        <end position="141"/>
    </location>
</feature>
<dbReference type="SMART" id="SM00355">
    <property type="entry name" value="ZnF_C2H2"/>
    <property type="match status" value="3"/>
</dbReference>
<comment type="subcellular location">
    <subcellularLocation>
        <location evidence="1">Nucleus</location>
    </subcellularLocation>
</comment>
<evidence type="ECO:0000313" key="11">
    <source>
        <dbReference type="EMBL" id="EPS37244.1"/>
    </source>
</evidence>
<feature type="region of interest" description="Disordered" evidence="9">
    <location>
        <begin position="307"/>
        <end position="356"/>
    </location>
</feature>
<dbReference type="GO" id="GO:0008270">
    <property type="term" value="F:zinc ion binding"/>
    <property type="evidence" value="ECO:0007669"/>
    <property type="project" value="UniProtKB-KW"/>
</dbReference>
<dbReference type="PANTHER" id="PTHR46179:SF13">
    <property type="entry name" value="C2H2-TYPE DOMAIN-CONTAINING PROTEIN"/>
    <property type="match status" value="1"/>
</dbReference>
<protein>
    <recommendedName>
        <fullName evidence="10">C2H2-type domain-containing protein</fullName>
    </recommendedName>
</protein>
<keyword evidence="3 8" id="KW-0863">Zinc-finger</keyword>
<evidence type="ECO:0000256" key="5">
    <source>
        <dbReference type="ARBA" id="ARBA00023015"/>
    </source>
</evidence>
<dbReference type="GO" id="GO:0006357">
    <property type="term" value="P:regulation of transcription by RNA polymerase II"/>
    <property type="evidence" value="ECO:0007669"/>
    <property type="project" value="TreeGrafter"/>
</dbReference>
<feature type="compositionally biased region" description="Polar residues" evidence="9">
    <location>
        <begin position="1"/>
        <end position="12"/>
    </location>
</feature>
<feature type="region of interest" description="Disordered" evidence="9">
    <location>
        <begin position="1"/>
        <end position="141"/>
    </location>
</feature>
<feature type="region of interest" description="Disordered" evidence="9">
    <location>
        <begin position="547"/>
        <end position="603"/>
    </location>
</feature>